<comment type="caution">
    <text evidence="1">The sequence shown here is derived from an EMBL/GenBank/DDBJ whole genome shotgun (WGS) entry which is preliminary data.</text>
</comment>
<dbReference type="SUPFAM" id="SSF55797">
    <property type="entry name" value="PR-1-like"/>
    <property type="match status" value="1"/>
</dbReference>
<dbReference type="InterPro" id="IPR035940">
    <property type="entry name" value="CAP_sf"/>
</dbReference>
<proteinExistence type="predicted"/>
<dbReference type="Proteomes" id="UP001196413">
    <property type="component" value="Unassembled WGS sequence"/>
</dbReference>
<reference evidence="1" key="1">
    <citation type="submission" date="2021-06" db="EMBL/GenBank/DDBJ databases">
        <title>Parelaphostrongylus tenuis whole genome reference sequence.</title>
        <authorList>
            <person name="Garwood T.J."/>
            <person name="Larsen P.A."/>
            <person name="Fountain-Jones N.M."/>
            <person name="Garbe J.R."/>
            <person name="Macchietto M.G."/>
            <person name="Kania S.A."/>
            <person name="Gerhold R.W."/>
            <person name="Richards J.E."/>
            <person name="Wolf T.M."/>
        </authorList>
    </citation>
    <scope>NUCLEOTIDE SEQUENCE</scope>
    <source>
        <strain evidence="1">MNPRO001-30</strain>
        <tissue evidence="1">Meninges</tissue>
    </source>
</reference>
<keyword evidence="2" id="KW-1185">Reference proteome</keyword>
<name>A0AAD5RBY4_PARTN</name>
<dbReference type="Gene3D" id="3.40.33.10">
    <property type="entry name" value="CAP"/>
    <property type="match status" value="1"/>
</dbReference>
<evidence type="ECO:0000313" key="2">
    <source>
        <dbReference type="Proteomes" id="UP001196413"/>
    </source>
</evidence>
<gene>
    <name evidence="1" type="ORF">KIN20_035949</name>
</gene>
<protein>
    <recommendedName>
        <fullName evidence="3">SCP domain-containing protein</fullName>
    </recommendedName>
</protein>
<sequence>MMKPNMSAIGCSLEICQQTTLRMVVVMACFYGEPEMKSRITTTGILSTPKTAPLQLSTTKMATIPQTTSKNECLAKKDENFRNYTLEFHNNIRNGNGTKSMKRSCELEKMADDIVHGCPVNASFEMDSMNYASCSFNNGLGMADITIMASRSGICKGIIRHFMEIQEGKFISVFSIWIDHSTKCVVRWLFTGFMWEFNSEACGRPWRAFTARLNHIEEMAIA</sequence>
<dbReference type="AlphaFoldDB" id="A0AAD5RBY4"/>
<organism evidence="1 2">
    <name type="scientific">Parelaphostrongylus tenuis</name>
    <name type="common">Meningeal worm</name>
    <dbReference type="NCBI Taxonomy" id="148309"/>
    <lineage>
        <taxon>Eukaryota</taxon>
        <taxon>Metazoa</taxon>
        <taxon>Ecdysozoa</taxon>
        <taxon>Nematoda</taxon>
        <taxon>Chromadorea</taxon>
        <taxon>Rhabditida</taxon>
        <taxon>Rhabditina</taxon>
        <taxon>Rhabditomorpha</taxon>
        <taxon>Strongyloidea</taxon>
        <taxon>Metastrongylidae</taxon>
        <taxon>Parelaphostrongylus</taxon>
    </lineage>
</organism>
<evidence type="ECO:0008006" key="3">
    <source>
        <dbReference type="Google" id="ProtNLM"/>
    </source>
</evidence>
<evidence type="ECO:0000313" key="1">
    <source>
        <dbReference type="EMBL" id="KAJ1373532.1"/>
    </source>
</evidence>
<dbReference type="EMBL" id="JAHQIW010007303">
    <property type="protein sequence ID" value="KAJ1373532.1"/>
    <property type="molecule type" value="Genomic_DNA"/>
</dbReference>
<accession>A0AAD5RBY4</accession>